<comment type="caution">
    <text evidence="2">The sequence shown here is derived from an EMBL/GenBank/DDBJ whole genome shotgun (WGS) entry which is preliminary data.</text>
</comment>
<dbReference type="InterPro" id="IPR037053">
    <property type="entry name" value="Phage_tail_collar_dom_sf"/>
</dbReference>
<evidence type="ECO:0000313" key="3">
    <source>
        <dbReference type="Proteomes" id="UP000075609"/>
    </source>
</evidence>
<dbReference type="EMBL" id="LOBP01000159">
    <property type="protein sequence ID" value="KYN84622.1"/>
    <property type="molecule type" value="Genomic_DNA"/>
</dbReference>
<dbReference type="Gene3D" id="3.90.1340.10">
    <property type="entry name" value="Phage tail collar domain"/>
    <property type="match status" value="1"/>
</dbReference>
<reference evidence="2 3" key="1">
    <citation type="submission" date="2015-12" db="EMBL/GenBank/DDBJ databases">
        <authorList>
            <person name="Tarr C.L."/>
            <person name="Gladney L.M."/>
        </authorList>
    </citation>
    <scope>NUCLEOTIDE SEQUENCE [LARGE SCALE GENOMIC DNA]</scope>
    <source>
        <strain evidence="2 3">1048-83</strain>
    </source>
</reference>
<sequence length="172" mass="17954">MSTRFMSEITLFAGNYAPQQWAYCYGTILAISGNEALYSLIGTNFGGDGRSSFGLPDLRGRVAVGNGSGPGLTPRVLGQMFGAETVTLDLTQIPGHSHNFNVSTSAASEMSPQENVLASADQYVAVQSSDNLLPMKNSAIGSTGAGAAHNNMAPFLALNFIICTAGAYPPRN</sequence>
<dbReference type="InterPro" id="IPR011083">
    <property type="entry name" value="Phage_tail_collar_dom"/>
</dbReference>
<evidence type="ECO:0000259" key="1">
    <source>
        <dbReference type="Pfam" id="PF07484"/>
    </source>
</evidence>
<evidence type="ECO:0000313" key="2">
    <source>
        <dbReference type="EMBL" id="KYN84622.1"/>
    </source>
</evidence>
<keyword evidence="3" id="KW-1185">Reference proteome</keyword>
<dbReference type="SUPFAM" id="SSF88874">
    <property type="entry name" value="Receptor-binding domain of short tail fibre protein gp12"/>
    <property type="match status" value="1"/>
</dbReference>
<dbReference type="RefSeq" id="WP_061900427.1">
    <property type="nucleotide sequence ID" value="NZ_CAXYEW010000002.1"/>
</dbReference>
<dbReference type="Pfam" id="PF07484">
    <property type="entry name" value="Collar"/>
    <property type="match status" value="1"/>
</dbReference>
<protein>
    <submittedName>
        <fullName evidence="2">Phage tail protein</fullName>
    </submittedName>
</protein>
<organism evidence="2 3">
    <name type="scientific">Vibrio cidicii</name>
    <dbReference type="NCBI Taxonomy" id="1763883"/>
    <lineage>
        <taxon>Bacteria</taxon>
        <taxon>Pseudomonadati</taxon>
        <taxon>Pseudomonadota</taxon>
        <taxon>Gammaproteobacteria</taxon>
        <taxon>Vibrionales</taxon>
        <taxon>Vibrionaceae</taxon>
        <taxon>Vibrio</taxon>
    </lineage>
</organism>
<feature type="domain" description="Phage tail collar" evidence="1">
    <location>
        <begin position="8"/>
        <end position="62"/>
    </location>
</feature>
<gene>
    <name evidence="2" type="ORF">ATY35_17985</name>
</gene>
<dbReference type="Proteomes" id="UP000075609">
    <property type="component" value="Unassembled WGS sequence"/>
</dbReference>
<name>A0ABR5VZ93_9VIBR</name>
<accession>A0ABR5VZ93</accession>
<proteinExistence type="predicted"/>